<evidence type="ECO:0000313" key="7">
    <source>
        <dbReference type="Proteomes" id="UP000643701"/>
    </source>
</evidence>
<comment type="similarity">
    <text evidence="5">Belongs to the arginase family.</text>
</comment>
<dbReference type="AlphaFoldDB" id="A0A967E5X8"/>
<keyword evidence="1" id="KW-0479">Metal-binding</keyword>
<keyword evidence="2" id="KW-0378">Hydrolase</keyword>
<dbReference type="PANTHER" id="PTHR11358:SF35">
    <property type="entry name" value="FORMIMIDOYLGLUTAMASE"/>
    <property type="match status" value="1"/>
</dbReference>
<dbReference type="RefSeq" id="WP_166399432.1">
    <property type="nucleotide sequence ID" value="NZ_JAANAS010000032.1"/>
</dbReference>
<dbReference type="CDD" id="cd09988">
    <property type="entry name" value="Formimidoylglutamase"/>
    <property type="match status" value="1"/>
</dbReference>
<dbReference type="GO" id="GO:0008783">
    <property type="term" value="F:agmatinase activity"/>
    <property type="evidence" value="ECO:0007669"/>
    <property type="project" value="TreeGrafter"/>
</dbReference>
<evidence type="ECO:0000256" key="1">
    <source>
        <dbReference type="ARBA" id="ARBA00022723"/>
    </source>
</evidence>
<sequence>MIHYYSKEDIDNLVKYRSGEVKLGQKIKIIQHLDELEELEDYHILFGIPEDVGIRGNYGVPGAKKTWNEFLKAFLNIQFNDYNNQTKIAILGYIDCSEQQNKAENLALHEPEGFLQLGKWVEEIDLKVTEVVKKIKEEGHFPLAIGGGHNNALGLIQGCFLATEKMINVINIDAHTDLRTTNYRHSGNGFSYAIEKGYLNYYFMFGIHKNYTPQYILDEIENKKNIDFQLYEDLVHLSSIDMLVKLKSGVNFVKNDFGLEIDCDAIANFNSSAKTPSGFSLGEMRSFLKLVRKETVKYLHICEADATNNPQLGKALSYLVSDFLRRDS</sequence>
<name>A0A967E5X8_9FLAO</name>
<keyword evidence="3" id="KW-0369">Histidine metabolism</keyword>
<dbReference type="PANTHER" id="PTHR11358">
    <property type="entry name" value="ARGINASE/AGMATINASE"/>
    <property type="match status" value="1"/>
</dbReference>
<keyword evidence="4" id="KW-0464">Manganese</keyword>
<dbReference type="InterPro" id="IPR023696">
    <property type="entry name" value="Ureohydrolase_dom_sf"/>
</dbReference>
<dbReference type="InterPro" id="IPR006035">
    <property type="entry name" value="Ureohydrolase"/>
</dbReference>
<evidence type="ECO:0000313" key="6">
    <source>
        <dbReference type="EMBL" id="NGZ89166.1"/>
    </source>
</evidence>
<dbReference type="GO" id="GO:0033389">
    <property type="term" value="P:putrescine biosynthetic process from arginine, via agmatine"/>
    <property type="evidence" value="ECO:0007669"/>
    <property type="project" value="TreeGrafter"/>
</dbReference>
<dbReference type="Pfam" id="PF00491">
    <property type="entry name" value="Arginase"/>
    <property type="match status" value="1"/>
</dbReference>
<dbReference type="Proteomes" id="UP000643701">
    <property type="component" value="Unassembled WGS sequence"/>
</dbReference>
<keyword evidence="7" id="KW-1185">Reference proteome</keyword>
<evidence type="ECO:0000256" key="4">
    <source>
        <dbReference type="ARBA" id="ARBA00023211"/>
    </source>
</evidence>
<dbReference type="Gene3D" id="3.40.800.10">
    <property type="entry name" value="Ureohydrolase domain"/>
    <property type="match status" value="1"/>
</dbReference>
<dbReference type="GO" id="GO:0046872">
    <property type="term" value="F:metal ion binding"/>
    <property type="evidence" value="ECO:0007669"/>
    <property type="project" value="UniProtKB-KW"/>
</dbReference>
<gene>
    <name evidence="6" type="ORF">G7034_02760</name>
</gene>
<comment type="caution">
    <text evidence="6">The sequence shown here is derived from an EMBL/GenBank/DDBJ whole genome shotgun (WGS) entry which is preliminary data.</text>
</comment>
<reference evidence="6" key="1">
    <citation type="submission" date="2020-03" db="EMBL/GenBank/DDBJ databases">
        <title>Psychroflexus Maritimus sp. nov., isolate from marine sediment.</title>
        <authorList>
            <person name="Zhong Y.-L."/>
        </authorList>
    </citation>
    <scope>NUCLEOTIDE SEQUENCE</scope>
    <source>
        <strain evidence="6">C1</strain>
    </source>
</reference>
<organism evidence="6 7">
    <name type="scientific">Psychroflexus maritimus</name>
    <dbReference type="NCBI Taxonomy" id="2714865"/>
    <lineage>
        <taxon>Bacteria</taxon>
        <taxon>Pseudomonadati</taxon>
        <taxon>Bacteroidota</taxon>
        <taxon>Flavobacteriia</taxon>
        <taxon>Flavobacteriales</taxon>
        <taxon>Flavobacteriaceae</taxon>
        <taxon>Psychroflexus</taxon>
    </lineage>
</organism>
<evidence type="ECO:0000256" key="2">
    <source>
        <dbReference type="ARBA" id="ARBA00022801"/>
    </source>
</evidence>
<dbReference type="SUPFAM" id="SSF52768">
    <property type="entry name" value="Arginase/deacetylase"/>
    <property type="match status" value="1"/>
</dbReference>
<protein>
    <submittedName>
        <fullName evidence="6">Formimidoylglutamase</fullName>
    </submittedName>
</protein>
<evidence type="ECO:0000256" key="5">
    <source>
        <dbReference type="PROSITE-ProRule" id="PRU00742"/>
    </source>
</evidence>
<evidence type="ECO:0000256" key="3">
    <source>
        <dbReference type="ARBA" id="ARBA00022808"/>
    </source>
</evidence>
<dbReference type="GO" id="GO:0006547">
    <property type="term" value="P:L-histidine metabolic process"/>
    <property type="evidence" value="ECO:0007669"/>
    <property type="project" value="UniProtKB-KW"/>
</dbReference>
<proteinExistence type="inferred from homology"/>
<accession>A0A967E5X8</accession>
<dbReference type="EMBL" id="JAANAS010000032">
    <property type="protein sequence ID" value="NGZ89166.1"/>
    <property type="molecule type" value="Genomic_DNA"/>
</dbReference>
<dbReference type="PROSITE" id="PS51409">
    <property type="entry name" value="ARGINASE_2"/>
    <property type="match status" value="1"/>
</dbReference>